<feature type="domain" description="UmuC" evidence="2">
    <location>
        <begin position="13"/>
        <end position="202"/>
    </location>
</feature>
<dbReference type="InterPro" id="IPR017961">
    <property type="entry name" value="DNA_pol_Y-fam_little_finger"/>
</dbReference>
<sequence>MKFDIAKFPRHDIFCIDFKSYYASVECVIRGLDPLNAYLVVVGDLSRRGSVVLAASPRMKKEYGIKTGSRHYEIPQLPHIHVVEARMQTYLDYSMQVPRIINRYGPVECISIYSVDELFYVYDSHNLFGDKWTVAKSIQDSIKFELGLPIAIGMGQNYFQAKSCLDCIAKNSVESNYIAEVTYETFPTKMWHFPIRDCWGVGRRMDRNLNRLGIYTIGDLANANIAKMRSRFGVIGEQLVLHARGIDFTDPYYRPELKHHAIIQKGHGSGITLLRNYYAAEVITALLDQVDEVARRARAVKTAGRTISLAIGYSDDVGGGGFSKSRTIASPTNLTQKIFAVCKELYYENADIGRPVRNIHVSLTNLTNDDIVQLDLFEDDTKDRKLASTIDDIRKRFGIGSVFWARSLTDGGTVLDRSKKIGGHKA</sequence>
<dbReference type="InterPro" id="IPR001126">
    <property type="entry name" value="UmuC"/>
</dbReference>
<dbReference type="SUPFAM" id="SSF100879">
    <property type="entry name" value="Lesion bypass DNA polymerase (Y-family), little finger domain"/>
    <property type="match status" value="1"/>
</dbReference>
<accession>A0A3P3TB69</accession>
<evidence type="ECO:0000313" key="4">
    <source>
        <dbReference type="Proteomes" id="UP000267017"/>
    </source>
</evidence>
<dbReference type="Pfam" id="PF00817">
    <property type="entry name" value="IMS"/>
    <property type="match status" value="1"/>
</dbReference>
<dbReference type="GO" id="GO:0003684">
    <property type="term" value="F:damaged DNA binding"/>
    <property type="evidence" value="ECO:0007669"/>
    <property type="project" value="InterPro"/>
</dbReference>
<organism evidence="3 4">
    <name type="scientific">Paenibacillus oralis</name>
    <dbReference type="NCBI Taxonomy" id="2490856"/>
    <lineage>
        <taxon>Bacteria</taxon>
        <taxon>Bacillati</taxon>
        <taxon>Bacillota</taxon>
        <taxon>Bacilli</taxon>
        <taxon>Bacillales</taxon>
        <taxon>Paenibacillaceae</taxon>
        <taxon>Paenibacillus</taxon>
    </lineage>
</organism>
<dbReference type="OrthoDB" id="9808813at2"/>
<dbReference type="GO" id="GO:0005829">
    <property type="term" value="C:cytosol"/>
    <property type="evidence" value="ECO:0007669"/>
    <property type="project" value="TreeGrafter"/>
</dbReference>
<dbReference type="Gene3D" id="1.10.150.20">
    <property type="entry name" value="5' to 3' exonuclease, C-terminal subdomain"/>
    <property type="match status" value="1"/>
</dbReference>
<evidence type="ECO:0000313" key="3">
    <source>
        <dbReference type="EMBL" id="RRJ54774.1"/>
    </source>
</evidence>
<dbReference type="Gene3D" id="3.30.70.270">
    <property type="match status" value="1"/>
</dbReference>
<dbReference type="SUPFAM" id="SSF56672">
    <property type="entry name" value="DNA/RNA polymerases"/>
    <property type="match status" value="1"/>
</dbReference>
<dbReference type="RefSeq" id="WP_128635858.1">
    <property type="nucleotide sequence ID" value="NZ_RRCN01000002.1"/>
</dbReference>
<dbReference type="EMBL" id="RRCN01000002">
    <property type="protein sequence ID" value="RRJ54774.1"/>
    <property type="molecule type" value="Genomic_DNA"/>
</dbReference>
<protein>
    <submittedName>
        <fullName evidence="3">Nucleotidyltransferase</fullName>
    </submittedName>
</protein>
<dbReference type="InterPro" id="IPR036775">
    <property type="entry name" value="DNA_pol_Y-fam_lit_finger_sf"/>
</dbReference>
<evidence type="ECO:0000259" key="2">
    <source>
        <dbReference type="PROSITE" id="PS50173"/>
    </source>
</evidence>
<dbReference type="InterPro" id="IPR043128">
    <property type="entry name" value="Rev_trsase/Diguanyl_cyclase"/>
</dbReference>
<reference evidence="3 4" key="1">
    <citation type="submission" date="2018-11" db="EMBL/GenBank/DDBJ databases">
        <title>Genome sequencing of Paenibacillus sp. KCOM 3021 (= ChDC PVNT-B20).</title>
        <authorList>
            <person name="Kook J.-K."/>
            <person name="Park S.-N."/>
            <person name="Lim Y.K."/>
        </authorList>
    </citation>
    <scope>NUCLEOTIDE SEQUENCE [LARGE SCALE GENOMIC DNA]</scope>
    <source>
        <strain evidence="3 4">KCOM 3021</strain>
    </source>
</reference>
<dbReference type="Pfam" id="PF11799">
    <property type="entry name" value="IMS_C"/>
    <property type="match status" value="1"/>
</dbReference>
<dbReference type="GO" id="GO:0003887">
    <property type="term" value="F:DNA-directed DNA polymerase activity"/>
    <property type="evidence" value="ECO:0007669"/>
    <property type="project" value="InterPro"/>
</dbReference>
<dbReference type="PANTHER" id="PTHR11076:SF35">
    <property type="entry name" value="DNA REPAIR PROTEIN HOMOLOG YOBH"/>
    <property type="match status" value="1"/>
</dbReference>
<keyword evidence="3" id="KW-0808">Transferase</keyword>
<dbReference type="InterPro" id="IPR053848">
    <property type="entry name" value="IMS_HHH_1"/>
</dbReference>
<gene>
    <name evidence="3" type="ORF">EHV15_34860</name>
</gene>
<comment type="similarity">
    <text evidence="1">Belongs to the DNA polymerase type-Y family.</text>
</comment>
<dbReference type="Gene3D" id="3.40.1170.60">
    <property type="match status" value="1"/>
</dbReference>
<name>A0A3P3TB69_9BACL</name>
<dbReference type="GO" id="GO:0006281">
    <property type="term" value="P:DNA repair"/>
    <property type="evidence" value="ECO:0007669"/>
    <property type="project" value="InterPro"/>
</dbReference>
<dbReference type="AlphaFoldDB" id="A0A3P3TB69"/>
<dbReference type="InterPro" id="IPR043502">
    <property type="entry name" value="DNA/RNA_pol_sf"/>
</dbReference>
<dbReference type="InterPro" id="IPR050116">
    <property type="entry name" value="DNA_polymerase-Y"/>
</dbReference>
<comment type="caution">
    <text evidence="3">The sequence shown here is derived from an EMBL/GenBank/DDBJ whole genome shotgun (WGS) entry which is preliminary data.</text>
</comment>
<dbReference type="PANTHER" id="PTHR11076">
    <property type="entry name" value="DNA REPAIR POLYMERASE UMUC / TRANSFERASE FAMILY MEMBER"/>
    <property type="match status" value="1"/>
</dbReference>
<dbReference type="PROSITE" id="PS50173">
    <property type="entry name" value="UMUC"/>
    <property type="match status" value="1"/>
</dbReference>
<dbReference type="Pfam" id="PF21999">
    <property type="entry name" value="IMS_HHH_1"/>
    <property type="match status" value="1"/>
</dbReference>
<evidence type="ECO:0000256" key="1">
    <source>
        <dbReference type="ARBA" id="ARBA00010945"/>
    </source>
</evidence>
<dbReference type="GO" id="GO:0009432">
    <property type="term" value="P:SOS response"/>
    <property type="evidence" value="ECO:0007669"/>
    <property type="project" value="TreeGrafter"/>
</dbReference>
<dbReference type="Proteomes" id="UP000267017">
    <property type="component" value="Unassembled WGS sequence"/>
</dbReference>
<dbReference type="GO" id="GO:0042276">
    <property type="term" value="P:error-prone translesion synthesis"/>
    <property type="evidence" value="ECO:0007669"/>
    <property type="project" value="TreeGrafter"/>
</dbReference>
<dbReference type="Gene3D" id="3.30.1490.100">
    <property type="entry name" value="DNA polymerase, Y-family, little finger domain"/>
    <property type="match status" value="1"/>
</dbReference>
<proteinExistence type="inferred from homology"/>
<keyword evidence="4" id="KW-1185">Reference proteome</keyword>